<reference evidence="2" key="1">
    <citation type="submission" date="2018-09" db="EMBL/GenBank/DDBJ databases">
        <authorList>
            <person name="Livingstone P.G."/>
            <person name="Whitworth D.E."/>
        </authorList>
    </citation>
    <scope>NUCLEOTIDE SEQUENCE [LARGE SCALE GENOMIC DNA]</scope>
    <source>
        <strain evidence="2">CA043D</strain>
    </source>
</reference>
<keyword evidence="2" id="KW-1185">Reference proteome</keyword>
<evidence type="ECO:0000313" key="1">
    <source>
        <dbReference type="EMBL" id="RKH03481.1"/>
    </source>
</evidence>
<sequence>MSPPQTDPRIPIAAKDQAALAKYIGHCESLGRYQAKDVLVVRGYGGDLQLWVNPSYSNYRTAWVSAFGTVPTGYDVDHVYSKDRGTRYGYGYVRLALVDGSINKGSGTVEKLMGQVHQENVKAGYAMQPPEIRYADDVQERKLRHVSFKPSQGYAERQKPGQAILGGSRLVGVTKPLPPLAQPVPLTQPRNEVAVKPLVPQRKLRVTSVTIQPAGTGVRVFTGPKSYEWSGAVVGWVMSGLVTAVNSKRMEEALDKILPRVEPHIPKGGGVLLATMYEHPDNADQYNFSTDMFMYAYVLGYGATAQEAYQHYLKESSRPGYATLSPAAQKNWSKVEHHVWVSADEASAR</sequence>
<comment type="caution">
    <text evidence="1">The sequence shown here is derived from an EMBL/GenBank/DDBJ whole genome shotgun (WGS) entry which is preliminary data.</text>
</comment>
<evidence type="ECO:0000313" key="2">
    <source>
        <dbReference type="Proteomes" id="UP000268313"/>
    </source>
</evidence>
<proteinExistence type="predicted"/>
<gene>
    <name evidence="1" type="ORF">D7X32_13855</name>
</gene>
<dbReference type="AlphaFoldDB" id="A0A3A8KH01"/>
<dbReference type="OrthoDB" id="5498371at2"/>
<dbReference type="RefSeq" id="WP_120603014.1">
    <property type="nucleotide sequence ID" value="NZ_RAWE01000040.1"/>
</dbReference>
<name>A0A3A8KH01_9BACT</name>
<dbReference type="EMBL" id="RAWE01000040">
    <property type="protein sequence ID" value="RKH03481.1"/>
    <property type="molecule type" value="Genomic_DNA"/>
</dbReference>
<protein>
    <submittedName>
        <fullName evidence="1">Uncharacterized protein</fullName>
    </submittedName>
</protein>
<dbReference type="Proteomes" id="UP000268313">
    <property type="component" value="Unassembled WGS sequence"/>
</dbReference>
<accession>A0A3A8KH01</accession>
<organism evidence="1 2">
    <name type="scientific">Corallococcus carmarthensis</name>
    <dbReference type="NCBI Taxonomy" id="2316728"/>
    <lineage>
        <taxon>Bacteria</taxon>
        <taxon>Pseudomonadati</taxon>
        <taxon>Myxococcota</taxon>
        <taxon>Myxococcia</taxon>
        <taxon>Myxococcales</taxon>
        <taxon>Cystobacterineae</taxon>
        <taxon>Myxococcaceae</taxon>
        <taxon>Corallococcus</taxon>
    </lineage>
</organism>